<organism evidence="8">
    <name type="scientific">Thrips palmi</name>
    <name type="common">Melon thrips</name>
    <dbReference type="NCBI Taxonomy" id="161013"/>
    <lineage>
        <taxon>Eukaryota</taxon>
        <taxon>Metazoa</taxon>
        <taxon>Ecdysozoa</taxon>
        <taxon>Arthropoda</taxon>
        <taxon>Hexapoda</taxon>
        <taxon>Insecta</taxon>
        <taxon>Pterygota</taxon>
        <taxon>Neoptera</taxon>
        <taxon>Paraneoptera</taxon>
        <taxon>Thysanoptera</taxon>
        <taxon>Terebrantia</taxon>
        <taxon>Thripoidea</taxon>
        <taxon>Thripidae</taxon>
        <taxon>Thrips</taxon>
    </lineage>
</organism>
<evidence type="ECO:0000256" key="1">
    <source>
        <dbReference type="ARBA" id="ARBA00004613"/>
    </source>
</evidence>
<evidence type="ECO:0000256" key="6">
    <source>
        <dbReference type="SAM" id="SignalP"/>
    </source>
</evidence>
<dbReference type="InParanoid" id="A0A6P9A0I4"/>
<feature type="chain" id="PRO_5028085449" evidence="6">
    <location>
        <begin position="23"/>
        <end position="195"/>
    </location>
</feature>
<proteinExistence type="inferred from homology"/>
<keyword evidence="7" id="KW-1185">Reference proteome</keyword>
<evidence type="ECO:0000256" key="5">
    <source>
        <dbReference type="ARBA" id="ARBA00034121"/>
    </source>
</evidence>
<feature type="signal peptide" evidence="6">
    <location>
        <begin position="1"/>
        <end position="22"/>
    </location>
</feature>
<dbReference type="InterPro" id="IPR012674">
    <property type="entry name" value="Calycin"/>
</dbReference>
<evidence type="ECO:0000313" key="8">
    <source>
        <dbReference type="RefSeq" id="XP_034250441.1"/>
    </source>
</evidence>
<dbReference type="GO" id="GO:0000302">
    <property type="term" value="P:response to reactive oxygen species"/>
    <property type="evidence" value="ECO:0007669"/>
    <property type="project" value="TreeGrafter"/>
</dbReference>
<dbReference type="SUPFAM" id="SSF50814">
    <property type="entry name" value="Lipocalins"/>
    <property type="match status" value="1"/>
</dbReference>
<evidence type="ECO:0000256" key="4">
    <source>
        <dbReference type="ARBA" id="ARBA00023157"/>
    </source>
</evidence>
<keyword evidence="3 6" id="KW-0732">Signal</keyword>
<dbReference type="AlphaFoldDB" id="A0A6P9A0I4"/>
<dbReference type="Pfam" id="PF03973">
    <property type="entry name" value="Triabin"/>
    <property type="match status" value="1"/>
</dbReference>
<dbReference type="GO" id="GO:0006629">
    <property type="term" value="P:lipid metabolic process"/>
    <property type="evidence" value="ECO:0007669"/>
    <property type="project" value="TreeGrafter"/>
</dbReference>
<gene>
    <name evidence="8" type="primary">LOC117650909</name>
</gene>
<dbReference type="GeneID" id="117650909"/>
<comment type="similarity">
    <text evidence="5">Belongs to the calycin superfamily. Triabin family.</text>
</comment>
<dbReference type="KEGG" id="tpal:117650909"/>
<dbReference type="GO" id="GO:0031409">
    <property type="term" value="F:pigment binding"/>
    <property type="evidence" value="ECO:0007669"/>
    <property type="project" value="InterPro"/>
</dbReference>
<dbReference type="RefSeq" id="XP_034250441.1">
    <property type="nucleotide sequence ID" value="XM_034394550.1"/>
</dbReference>
<accession>A0A6P9A0I4</accession>
<evidence type="ECO:0000256" key="3">
    <source>
        <dbReference type="ARBA" id="ARBA00022729"/>
    </source>
</evidence>
<dbReference type="PRINTS" id="PR01273">
    <property type="entry name" value="INVTBRTCOLOR"/>
</dbReference>
<dbReference type="Gene3D" id="2.40.128.20">
    <property type="match status" value="1"/>
</dbReference>
<reference evidence="8" key="1">
    <citation type="submission" date="2025-08" db="UniProtKB">
        <authorList>
            <consortium name="RefSeq"/>
        </authorList>
    </citation>
    <scope>IDENTIFICATION</scope>
    <source>
        <tissue evidence="8">Total insect</tissue>
    </source>
</reference>
<dbReference type="GO" id="GO:0005576">
    <property type="term" value="C:extracellular region"/>
    <property type="evidence" value="ECO:0007669"/>
    <property type="project" value="UniProtKB-SubCell"/>
</dbReference>
<keyword evidence="2" id="KW-0964">Secreted</keyword>
<sequence length="195" mass="20570">MASWTVVAVLAALAALAALAEGASVTKTKCPVVPGKSPFDFNKFRGDWLVVAGSPDSVASSGKCGKYSVSAGPGSDAFSMRFSGSGPSVDVFTQAVAGDKLALGHAIYRKQGNTEYDGVFKQSIVATDYDNYAVVVACRQVYVASTKSFGRHLIAEIWSRNKVTLTPEALGVLKNVISSYDIDASDIKNMDRAKC</sequence>
<evidence type="ECO:0000256" key="2">
    <source>
        <dbReference type="ARBA" id="ARBA00022525"/>
    </source>
</evidence>
<keyword evidence="4" id="KW-1015">Disulfide bond</keyword>
<name>A0A6P9A0I4_THRPL</name>
<protein>
    <submittedName>
        <fullName evidence="8">Apolipoprotein D-like</fullName>
    </submittedName>
</protein>
<dbReference type="Proteomes" id="UP000515158">
    <property type="component" value="Unplaced"/>
</dbReference>
<comment type="subcellular location">
    <subcellularLocation>
        <location evidence="1">Secreted</location>
    </subcellularLocation>
</comment>
<evidence type="ECO:0000313" key="7">
    <source>
        <dbReference type="Proteomes" id="UP000515158"/>
    </source>
</evidence>
<dbReference type="InterPro" id="IPR003057">
    <property type="entry name" value="Invtbrt_color"/>
</dbReference>
<dbReference type="PANTHER" id="PTHR10612:SF34">
    <property type="entry name" value="APOLIPOPROTEIN D"/>
    <property type="match status" value="1"/>
</dbReference>
<dbReference type="GO" id="GO:0030682">
    <property type="term" value="P:symbiont-mediated perturbation of host defenses"/>
    <property type="evidence" value="ECO:0007669"/>
    <property type="project" value="InterPro"/>
</dbReference>
<dbReference type="GO" id="GO:0005737">
    <property type="term" value="C:cytoplasm"/>
    <property type="evidence" value="ECO:0007669"/>
    <property type="project" value="TreeGrafter"/>
</dbReference>
<dbReference type="OrthoDB" id="565904at2759"/>
<dbReference type="InterPro" id="IPR005657">
    <property type="entry name" value="Triabi/Procalin"/>
</dbReference>
<dbReference type="PANTHER" id="PTHR10612">
    <property type="entry name" value="APOLIPOPROTEIN D"/>
    <property type="match status" value="1"/>
</dbReference>